<name>A0A430R4R4_THESC</name>
<evidence type="ECO:0000313" key="6">
    <source>
        <dbReference type="Proteomes" id="UP000288347"/>
    </source>
</evidence>
<dbReference type="InterPro" id="IPR011604">
    <property type="entry name" value="PDDEXK-like_dom_sf"/>
</dbReference>
<dbReference type="AlphaFoldDB" id="A0A430R4R4"/>
<evidence type="ECO:0000313" key="2">
    <source>
        <dbReference type="EMBL" id="RTH27971.1"/>
    </source>
</evidence>
<dbReference type="Proteomes" id="UP000287306">
    <property type="component" value="Unassembled WGS sequence"/>
</dbReference>
<evidence type="ECO:0000313" key="3">
    <source>
        <dbReference type="EMBL" id="RTH98077.1"/>
    </source>
</evidence>
<accession>A0A430R4R4</accession>
<proteinExistence type="predicted"/>
<dbReference type="EMBL" id="PELP01000344">
    <property type="protein sequence ID" value="RTH02384.1"/>
    <property type="molecule type" value="Genomic_DNA"/>
</dbReference>
<dbReference type="EMBL" id="PEMH01000364">
    <property type="protein sequence ID" value="RTH98077.1"/>
    <property type="molecule type" value="Genomic_DNA"/>
</dbReference>
<organism evidence="1 4">
    <name type="scientific">Thermus scotoductus</name>
    <dbReference type="NCBI Taxonomy" id="37636"/>
    <lineage>
        <taxon>Bacteria</taxon>
        <taxon>Thermotogati</taxon>
        <taxon>Deinococcota</taxon>
        <taxon>Deinococci</taxon>
        <taxon>Thermales</taxon>
        <taxon>Thermaceae</taxon>
        <taxon>Thermus</taxon>
    </lineage>
</organism>
<dbReference type="Gene3D" id="3.90.320.10">
    <property type="match status" value="1"/>
</dbReference>
<gene>
    <name evidence="3" type="ORF">CSW29_10655</name>
    <name evidence="2" type="ORF">CSW38_02040</name>
    <name evidence="1" type="ORF">CSW47_10785</name>
</gene>
<dbReference type="EMBL" id="PELY01000044">
    <property type="protein sequence ID" value="RTH27971.1"/>
    <property type="molecule type" value="Genomic_DNA"/>
</dbReference>
<evidence type="ECO:0000313" key="5">
    <source>
        <dbReference type="Proteomes" id="UP000287306"/>
    </source>
</evidence>
<comment type="caution">
    <text evidence="1">The sequence shown here is derived from an EMBL/GenBank/DDBJ whole genome shotgun (WGS) entry which is preliminary data.</text>
</comment>
<evidence type="ECO:0008006" key="7">
    <source>
        <dbReference type="Google" id="ProtNLM"/>
    </source>
</evidence>
<sequence length="243" mass="27792">MTRIRRGYTLSFDEKEHRYLLRTPTGEERVLPSVTRIISLLSKPKVHEWAMDLMARHIMDNYTPGMTHEEMLYLVQESQELHRREARGAAQTGSEVHDWVEAFLQGVPRGYPVDPKAKTAVERFLEWWGTTGQKFLLSEAIVAHPPLGFAGKVDLVLSDGTLVDLKTSKALYPEYDFQLGGYALALEWWEGIRPPKGLLVRLGKDGAFETREVNLTRAREAFLGLLQVWRYLSTTEVKGYTLT</sequence>
<evidence type="ECO:0000313" key="1">
    <source>
        <dbReference type="EMBL" id="RTH02384.1"/>
    </source>
</evidence>
<protein>
    <recommendedName>
        <fullName evidence="7">PD-(D/E)XK endonuclease-like domain-containing protein</fullName>
    </recommendedName>
</protein>
<evidence type="ECO:0000313" key="4">
    <source>
        <dbReference type="Proteomes" id="UP000286734"/>
    </source>
</evidence>
<dbReference type="RefSeq" id="WP_126169807.1">
    <property type="nucleotide sequence ID" value="NZ_PELL01000022.1"/>
</dbReference>
<dbReference type="Proteomes" id="UP000288347">
    <property type="component" value="Unassembled WGS sequence"/>
</dbReference>
<reference evidence="4 5" key="1">
    <citation type="journal article" date="2019" name="Extremophiles">
        <title>Biogeography of thermophiles and predominance of Thermus scotoductus in domestic water heaters.</title>
        <authorList>
            <person name="Wilpiszeski R.L."/>
            <person name="Zhang Z."/>
            <person name="House C.H."/>
        </authorList>
    </citation>
    <scope>NUCLEOTIDE SEQUENCE [LARGE SCALE GENOMIC DNA]</scope>
    <source>
        <strain evidence="3 6">16_S16</strain>
        <strain evidence="2 5">25_S25</strain>
        <strain evidence="1 4">34_S34</strain>
    </source>
</reference>
<dbReference type="Proteomes" id="UP000286734">
    <property type="component" value="Unassembled WGS sequence"/>
</dbReference>